<protein>
    <recommendedName>
        <fullName evidence="3">Short-chain collagen C4</fullName>
    </recommendedName>
</protein>
<sequence>MKDTKKTKPCERNKTNEAEMSQMSWLCSINDGLKEGDSVGSTVTSADIDSIIIHLFALSIYWPRTATGNIRNDKNMCLPLVTIVLTTVVVVVHNHECKDYVLSASDQSLIDMMKYYLHTSRREECPHPGKTSNTGQVGGNSHLNKGGGVNYLCLPIDPENGQHQSYSGNDQVYGSEYELGSSWKPSGWSESIHNKDMPCSVCYQKRRSTVLMIPGRKTCYEGWNAEYNGYLMSDHATYNKKDYACVDIHAEPLDSKNGDENGASFYPLRTKCGSLRCPPYTKEADVLCVVCTK</sequence>
<proteinExistence type="predicted"/>
<dbReference type="EMBL" id="CACVKT020001564">
    <property type="protein sequence ID" value="CAC5369147.1"/>
    <property type="molecule type" value="Genomic_DNA"/>
</dbReference>
<keyword evidence="2" id="KW-1185">Reference proteome</keyword>
<gene>
    <name evidence="1" type="ORF">MCOR_8442</name>
</gene>
<accession>A0A6J8AJK2</accession>
<dbReference type="Proteomes" id="UP000507470">
    <property type="component" value="Unassembled WGS sequence"/>
</dbReference>
<reference evidence="1 2" key="1">
    <citation type="submission" date="2020-06" db="EMBL/GenBank/DDBJ databases">
        <authorList>
            <person name="Li R."/>
            <person name="Bekaert M."/>
        </authorList>
    </citation>
    <scope>NUCLEOTIDE SEQUENCE [LARGE SCALE GENOMIC DNA]</scope>
    <source>
        <strain evidence="2">wild</strain>
    </source>
</reference>
<evidence type="ECO:0000313" key="2">
    <source>
        <dbReference type="Proteomes" id="UP000507470"/>
    </source>
</evidence>
<dbReference type="PANTHER" id="PTHR24024">
    <property type="entry name" value="PULMONARY SURFACTANT-ASSOCIATED PROTEIN A"/>
    <property type="match status" value="1"/>
</dbReference>
<evidence type="ECO:0000313" key="1">
    <source>
        <dbReference type="EMBL" id="CAC5369147.1"/>
    </source>
</evidence>
<evidence type="ECO:0008006" key="3">
    <source>
        <dbReference type="Google" id="ProtNLM"/>
    </source>
</evidence>
<name>A0A6J8AJK2_MYTCO</name>
<organism evidence="1 2">
    <name type="scientific">Mytilus coruscus</name>
    <name type="common">Sea mussel</name>
    <dbReference type="NCBI Taxonomy" id="42192"/>
    <lineage>
        <taxon>Eukaryota</taxon>
        <taxon>Metazoa</taxon>
        <taxon>Spiralia</taxon>
        <taxon>Lophotrochozoa</taxon>
        <taxon>Mollusca</taxon>
        <taxon>Bivalvia</taxon>
        <taxon>Autobranchia</taxon>
        <taxon>Pteriomorphia</taxon>
        <taxon>Mytilida</taxon>
        <taxon>Mytiloidea</taxon>
        <taxon>Mytilidae</taxon>
        <taxon>Mytilinae</taxon>
        <taxon>Mytilus</taxon>
    </lineage>
</organism>
<dbReference type="PANTHER" id="PTHR24024:SF18">
    <property type="entry name" value="SHORT-CHAIN COLLAGEN C4-LIKE"/>
    <property type="match status" value="1"/>
</dbReference>
<dbReference type="OrthoDB" id="6086925at2759"/>
<dbReference type="AlphaFoldDB" id="A0A6J8AJK2"/>
<dbReference type="InterPro" id="IPR051077">
    <property type="entry name" value="Ca-dependent_lectin"/>
</dbReference>
<dbReference type="GO" id="GO:0005615">
    <property type="term" value="C:extracellular space"/>
    <property type="evidence" value="ECO:0007669"/>
    <property type="project" value="TreeGrafter"/>
</dbReference>